<evidence type="ECO:0000313" key="3">
    <source>
        <dbReference type="Proteomes" id="UP000265520"/>
    </source>
</evidence>
<comment type="caution">
    <text evidence="2">The sequence shown here is derived from an EMBL/GenBank/DDBJ whole genome shotgun (WGS) entry which is preliminary data.</text>
</comment>
<evidence type="ECO:0000256" key="1">
    <source>
        <dbReference type="SAM" id="MobiDB-lite"/>
    </source>
</evidence>
<feature type="compositionally biased region" description="Basic and acidic residues" evidence="1">
    <location>
        <begin position="41"/>
        <end position="51"/>
    </location>
</feature>
<reference evidence="2 3" key="1">
    <citation type="journal article" date="2018" name="Front. Plant Sci.">
        <title>Red Clover (Trifolium pratense) and Zigzag Clover (T. medium) - A Picture of Genomic Similarities and Differences.</title>
        <authorList>
            <person name="Dluhosova J."/>
            <person name="Istvanek J."/>
            <person name="Nedelnik J."/>
            <person name="Repkova J."/>
        </authorList>
    </citation>
    <scope>NUCLEOTIDE SEQUENCE [LARGE SCALE GENOMIC DNA]</scope>
    <source>
        <strain evidence="3">cv. 10/8</strain>
        <tissue evidence="2">Leaf</tissue>
    </source>
</reference>
<dbReference type="Proteomes" id="UP000265520">
    <property type="component" value="Unassembled WGS sequence"/>
</dbReference>
<dbReference type="AlphaFoldDB" id="A0A392MSH9"/>
<feature type="non-terminal residue" evidence="2">
    <location>
        <position position="1"/>
    </location>
</feature>
<feature type="region of interest" description="Disordered" evidence="1">
    <location>
        <begin position="39"/>
        <end position="73"/>
    </location>
</feature>
<gene>
    <name evidence="2" type="ORF">A2U01_0011432</name>
</gene>
<evidence type="ECO:0000313" key="2">
    <source>
        <dbReference type="EMBL" id="MCH90516.1"/>
    </source>
</evidence>
<proteinExistence type="predicted"/>
<sequence>GCAAILSHRPSTIVLLPPAGVPLAVAAVSFRIPPSSFTKTMARDGGERESGGDALNTGGEMNAGGKSTATVGR</sequence>
<keyword evidence="3" id="KW-1185">Reference proteome</keyword>
<dbReference type="EMBL" id="LXQA010018480">
    <property type="protein sequence ID" value="MCH90516.1"/>
    <property type="molecule type" value="Genomic_DNA"/>
</dbReference>
<protein>
    <submittedName>
        <fullName evidence="2">Uncharacterized protein</fullName>
    </submittedName>
</protein>
<organism evidence="2 3">
    <name type="scientific">Trifolium medium</name>
    <dbReference type="NCBI Taxonomy" id="97028"/>
    <lineage>
        <taxon>Eukaryota</taxon>
        <taxon>Viridiplantae</taxon>
        <taxon>Streptophyta</taxon>
        <taxon>Embryophyta</taxon>
        <taxon>Tracheophyta</taxon>
        <taxon>Spermatophyta</taxon>
        <taxon>Magnoliopsida</taxon>
        <taxon>eudicotyledons</taxon>
        <taxon>Gunneridae</taxon>
        <taxon>Pentapetalae</taxon>
        <taxon>rosids</taxon>
        <taxon>fabids</taxon>
        <taxon>Fabales</taxon>
        <taxon>Fabaceae</taxon>
        <taxon>Papilionoideae</taxon>
        <taxon>50 kb inversion clade</taxon>
        <taxon>NPAAA clade</taxon>
        <taxon>Hologalegina</taxon>
        <taxon>IRL clade</taxon>
        <taxon>Trifolieae</taxon>
        <taxon>Trifolium</taxon>
    </lineage>
</organism>
<name>A0A392MSH9_9FABA</name>
<accession>A0A392MSH9</accession>